<keyword evidence="3" id="KW-1185">Reference proteome</keyword>
<evidence type="ECO:0000313" key="3">
    <source>
        <dbReference type="Proteomes" id="UP000002601"/>
    </source>
</evidence>
<dbReference type="Pfam" id="PF02661">
    <property type="entry name" value="Fic"/>
    <property type="match status" value="1"/>
</dbReference>
<protein>
    <submittedName>
        <fullName evidence="2">Filamentation induced by cAMP protein Fic</fullName>
    </submittedName>
</protein>
<dbReference type="PANTHER" id="PTHR13504">
    <property type="entry name" value="FIDO DOMAIN-CONTAINING PROTEIN DDB_G0283145"/>
    <property type="match status" value="1"/>
</dbReference>
<dbReference type="EMBL" id="CP001649">
    <property type="protein sequence ID" value="ACS80279.1"/>
    <property type="molecule type" value="Genomic_DNA"/>
</dbReference>
<dbReference type="OrthoDB" id="9807853at2"/>
<reference evidence="2 3" key="1">
    <citation type="submission" date="2009-06" db="EMBL/GenBank/DDBJ databases">
        <title>Complete sequence of Desulfovibrio salexigens DSM 2638.</title>
        <authorList>
            <consortium name="US DOE Joint Genome Institute"/>
            <person name="Lucas S."/>
            <person name="Copeland A."/>
            <person name="Lapidus A."/>
            <person name="Glavina del Rio T."/>
            <person name="Tice H."/>
            <person name="Bruce D."/>
            <person name="Goodwin L."/>
            <person name="Pitluck S."/>
            <person name="Munk A.C."/>
            <person name="Brettin T."/>
            <person name="Detter J.C."/>
            <person name="Han C."/>
            <person name="Tapia R."/>
            <person name="Larimer F."/>
            <person name="Land M."/>
            <person name="Hauser L."/>
            <person name="Kyrpides N."/>
            <person name="Anderson I."/>
            <person name="Wall J.D."/>
            <person name="Arkin A.P."/>
            <person name="Dehal P."/>
            <person name="Chivian D."/>
            <person name="Giles B."/>
            <person name="Hazen T.C."/>
        </authorList>
    </citation>
    <scope>NUCLEOTIDE SEQUENCE [LARGE SCALE GENOMIC DNA]</scope>
    <source>
        <strain evidence="3">ATCC 14822 / DSM 2638 / NCIMB 8403 / VKM B-1763</strain>
    </source>
</reference>
<evidence type="ECO:0000313" key="2">
    <source>
        <dbReference type="EMBL" id="ACS80279.1"/>
    </source>
</evidence>
<gene>
    <name evidence="2" type="ordered locus">Desal_2223</name>
</gene>
<organism evidence="2 3">
    <name type="scientific">Maridesulfovibrio salexigens (strain ATCC 14822 / DSM 2638 / NCIMB 8403 / VKM B-1763)</name>
    <name type="common">Desulfovibrio salexigens</name>
    <dbReference type="NCBI Taxonomy" id="526222"/>
    <lineage>
        <taxon>Bacteria</taxon>
        <taxon>Pseudomonadati</taxon>
        <taxon>Thermodesulfobacteriota</taxon>
        <taxon>Desulfovibrionia</taxon>
        <taxon>Desulfovibrionales</taxon>
        <taxon>Desulfovibrionaceae</taxon>
        <taxon>Maridesulfovibrio</taxon>
    </lineage>
</organism>
<dbReference type="InterPro" id="IPR040198">
    <property type="entry name" value="Fido_containing"/>
</dbReference>
<dbReference type="InterPro" id="IPR003812">
    <property type="entry name" value="Fido"/>
</dbReference>
<dbReference type="eggNOG" id="COG3177">
    <property type="taxonomic scope" value="Bacteria"/>
</dbReference>
<dbReference type="STRING" id="526222.Desal_2223"/>
<accession>C6BWJ9</accession>
<dbReference type="Proteomes" id="UP000002601">
    <property type="component" value="Chromosome"/>
</dbReference>
<dbReference type="Gene3D" id="1.10.3290.10">
    <property type="entry name" value="Fido-like domain"/>
    <property type="match status" value="1"/>
</dbReference>
<dbReference type="HOGENOM" id="CLU_077430_0_0_7"/>
<dbReference type="PROSITE" id="PS51459">
    <property type="entry name" value="FIDO"/>
    <property type="match status" value="1"/>
</dbReference>
<name>C6BWJ9_MARSD</name>
<feature type="domain" description="Fido" evidence="1">
    <location>
        <begin position="77"/>
        <end position="210"/>
    </location>
</feature>
<dbReference type="AlphaFoldDB" id="C6BWJ9"/>
<proteinExistence type="predicted"/>
<dbReference type="InterPro" id="IPR036597">
    <property type="entry name" value="Fido-like_dom_sf"/>
</dbReference>
<dbReference type="PANTHER" id="PTHR13504:SF38">
    <property type="entry name" value="FIDO DOMAIN-CONTAINING PROTEIN"/>
    <property type="match status" value="1"/>
</dbReference>
<sequence>MRSDKKKALFVARKIFTELVFDTQKLEGMPFTFPEVQTFIQGITVGGHKISDAEKLKQQVLGWETLLGMAESGKFEISKEVACDLQAVIAKDEALEIGSFRSGQVGIAGTDYCPPKPDELEATFKSVLATIEAEESIVVQGYLLHLLFARSQFFYDGNKRTGLLMMNGHLLSNGYPPMSIPAKLLAEYNSGMIEYYESGDSANMLAFLRDCHEKLAAKFDF</sequence>
<dbReference type="KEGG" id="dsa:Desal_2223"/>
<evidence type="ECO:0000259" key="1">
    <source>
        <dbReference type="PROSITE" id="PS51459"/>
    </source>
</evidence>
<dbReference type="RefSeq" id="WP_015852095.1">
    <property type="nucleotide sequence ID" value="NC_012881.1"/>
</dbReference>
<dbReference type="SUPFAM" id="SSF140931">
    <property type="entry name" value="Fic-like"/>
    <property type="match status" value="1"/>
</dbReference>